<dbReference type="Proteomes" id="UP000821853">
    <property type="component" value="Unassembled WGS sequence"/>
</dbReference>
<reference evidence="3 4" key="1">
    <citation type="journal article" date="2020" name="Cell">
        <title>Large-Scale Comparative Analyses of Tick Genomes Elucidate Their Genetic Diversity and Vector Capacities.</title>
        <authorList>
            <consortium name="Tick Genome and Microbiome Consortium (TIGMIC)"/>
            <person name="Jia N."/>
            <person name="Wang J."/>
            <person name="Shi W."/>
            <person name="Du L."/>
            <person name="Sun Y."/>
            <person name="Zhan W."/>
            <person name="Jiang J.F."/>
            <person name="Wang Q."/>
            <person name="Zhang B."/>
            <person name="Ji P."/>
            <person name="Bell-Sakyi L."/>
            <person name="Cui X.M."/>
            <person name="Yuan T.T."/>
            <person name="Jiang B.G."/>
            <person name="Yang W.F."/>
            <person name="Lam T.T."/>
            <person name="Chang Q.C."/>
            <person name="Ding S.J."/>
            <person name="Wang X.J."/>
            <person name="Zhu J.G."/>
            <person name="Ruan X.D."/>
            <person name="Zhao L."/>
            <person name="Wei J.T."/>
            <person name="Ye R.Z."/>
            <person name="Que T.C."/>
            <person name="Du C.H."/>
            <person name="Zhou Y.H."/>
            <person name="Cheng J.X."/>
            <person name="Dai P.F."/>
            <person name="Guo W.B."/>
            <person name="Han X.H."/>
            <person name="Huang E.J."/>
            <person name="Li L.F."/>
            <person name="Wei W."/>
            <person name="Gao Y.C."/>
            <person name="Liu J.Z."/>
            <person name="Shao H.Z."/>
            <person name="Wang X."/>
            <person name="Wang C.C."/>
            <person name="Yang T.C."/>
            <person name="Huo Q.B."/>
            <person name="Li W."/>
            <person name="Chen H.Y."/>
            <person name="Chen S.E."/>
            <person name="Zhou L.G."/>
            <person name="Ni X.B."/>
            <person name="Tian J.H."/>
            <person name="Sheng Y."/>
            <person name="Liu T."/>
            <person name="Pan Y.S."/>
            <person name="Xia L.Y."/>
            <person name="Li J."/>
            <person name="Zhao F."/>
            <person name="Cao W.C."/>
        </authorList>
    </citation>
    <scope>NUCLEOTIDE SEQUENCE [LARGE SCALE GENOMIC DNA]</scope>
    <source>
        <strain evidence="3">HaeL-2018</strain>
    </source>
</reference>
<dbReference type="AlphaFoldDB" id="A0A9J6FSB1"/>
<keyword evidence="1" id="KW-0175">Coiled coil</keyword>
<evidence type="ECO:0000313" key="3">
    <source>
        <dbReference type="EMBL" id="KAH9365659.1"/>
    </source>
</evidence>
<feature type="region of interest" description="Disordered" evidence="2">
    <location>
        <begin position="175"/>
        <end position="200"/>
    </location>
</feature>
<dbReference type="EMBL" id="JABSTR010000003">
    <property type="protein sequence ID" value="KAH9365659.1"/>
    <property type="molecule type" value="Genomic_DNA"/>
</dbReference>
<name>A0A9J6FSB1_HAELO</name>
<accession>A0A9J6FSB1</accession>
<sequence length="200" mass="22233">MEDAIAGLLAIEEAIAREEKRNDVLSEKVRNVVKEEKTEEKQLLYETGTEVRHREGDHMCHQVPSVWMEHEDVKKDAKRIETDSRDCFQLVSGKISECMNKLIVESTLEAPNILSRRAHAKAAKPLNDNRKKFGIRKPAGGVCTFVRKGIVFLEHELTTGGWTASSAQILAALEKQRPDGMEAEGVNPSTLKSAASGSPR</sequence>
<keyword evidence="4" id="KW-1185">Reference proteome</keyword>
<proteinExistence type="predicted"/>
<feature type="compositionally biased region" description="Polar residues" evidence="2">
    <location>
        <begin position="187"/>
        <end position="200"/>
    </location>
</feature>
<protein>
    <submittedName>
        <fullName evidence="3">Uncharacterized protein</fullName>
    </submittedName>
</protein>
<evidence type="ECO:0000313" key="4">
    <source>
        <dbReference type="Proteomes" id="UP000821853"/>
    </source>
</evidence>
<evidence type="ECO:0000256" key="2">
    <source>
        <dbReference type="SAM" id="MobiDB-lite"/>
    </source>
</evidence>
<organism evidence="3 4">
    <name type="scientific">Haemaphysalis longicornis</name>
    <name type="common">Bush tick</name>
    <dbReference type="NCBI Taxonomy" id="44386"/>
    <lineage>
        <taxon>Eukaryota</taxon>
        <taxon>Metazoa</taxon>
        <taxon>Ecdysozoa</taxon>
        <taxon>Arthropoda</taxon>
        <taxon>Chelicerata</taxon>
        <taxon>Arachnida</taxon>
        <taxon>Acari</taxon>
        <taxon>Parasitiformes</taxon>
        <taxon>Ixodida</taxon>
        <taxon>Ixodoidea</taxon>
        <taxon>Ixodidae</taxon>
        <taxon>Haemaphysalinae</taxon>
        <taxon>Haemaphysalis</taxon>
    </lineage>
</organism>
<dbReference type="VEuPathDB" id="VectorBase:HLOH_059353"/>
<feature type="coiled-coil region" evidence="1">
    <location>
        <begin position="8"/>
        <end position="35"/>
    </location>
</feature>
<evidence type="ECO:0000256" key="1">
    <source>
        <dbReference type="SAM" id="Coils"/>
    </source>
</evidence>
<comment type="caution">
    <text evidence="3">The sequence shown here is derived from an EMBL/GenBank/DDBJ whole genome shotgun (WGS) entry which is preliminary data.</text>
</comment>
<gene>
    <name evidence="3" type="ORF">HPB48_003061</name>
</gene>